<dbReference type="Gene3D" id="2.30.40.10">
    <property type="entry name" value="Urease, subunit C, domain 1"/>
    <property type="match status" value="1"/>
</dbReference>
<dbReference type="GO" id="GO:0004151">
    <property type="term" value="F:dihydroorotase activity"/>
    <property type="evidence" value="ECO:0007669"/>
    <property type="project" value="InterPro"/>
</dbReference>
<accession>A0A4S3M1C4</accession>
<dbReference type="OrthoDB" id="9765462at2"/>
<dbReference type="InterPro" id="IPR011059">
    <property type="entry name" value="Metal-dep_hydrolase_composite"/>
</dbReference>
<evidence type="ECO:0000256" key="1">
    <source>
        <dbReference type="ARBA" id="ARBA00022975"/>
    </source>
</evidence>
<evidence type="ECO:0000313" key="4">
    <source>
        <dbReference type="Proteomes" id="UP000305939"/>
    </source>
</evidence>
<dbReference type="GO" id="GO:0004038">
    <property type="term" value="F:allantoinase activity"/>
    <property type="evidence" value="ECO:0007669"/>
    <property type="project" value="TreeGrafter"/>
</dbReference>
<gene>
    <name evidence="3" type="ORF">E7Z59_09305</name>
</gene>
<dbReference type="InterPro" id="IPR050138">
    <property type="entry name" value="DHOase/Allantoinase_Hydrolase"/>
</dbReference>
<dbReference type="Pfam" id="PF12890">
    <property type="entry name" value="DHOase"/>
    <property type="match status" value="1"/>
</dbReference>
<dbReference type="AlphaFoldDB" id="A0A4S3M1C4"/>
<dbReference type="SUPFAM" id="SSF51556">
    <property type="entry name" value="Metallo-dependent hydrolases"/>
    <property type="match status" value="1"/>
</dbReference>
<dbReference type="RefSeq" id="WP_136336042.1">
    <property type="nucleotide sequence ID" value="NZ_QXMP01000012.1"/>
</dbReference>
<proteinExistence type="predicted"/>
<dbReference type="PANTHER" id="PTHR43668">
    <property type="entry name" value="ALLANTOINASE"/>
    <property type="match status" value="1"/>
</dbReference>
<dbReference type="PANTHER" id="PTHR43668:SF2">
    <property type="entry name" value="ALLANTOINASE"/>
    <property type="match status" value="1"/>
</dbReference>
<dbReference type="GO" id="GO:0046872">
    <property type="term" value="F:metal ion binding"/>
    <property type="evidence" value="ECO:0007669"/>
    <property type="project" value="InterPro"/>
</dbReference>
<dbReference type="SUPFAM" id="SSF51338">
    <property type="entry name" value="Composite domain of metallo-dependent hydrolases"/>
    <property type="match status" value="1"/>
</dbReference>
<feature type="domain" description="Dihydroorotase catalytic" evidence="2">
    <location>
        <begin position="55"/>
        <end position="238"/>
    </location>
</feature>
<evidence type="ECO:0000313" key="3">
    <source>
        <dbReference type="EMBL" id="THD67837.1"/>
    </source>
</evidence>
<dbReference type="GO" id="GO:0005737">
    <property type="term" value="C:cytoplasm"/>
    <property type="evidence" value="ECO:0007669"/>
    <property type="project" value="TreeGrafter"/>
</dbReference>
<dbReference type="GO" id="GO:0006221">
    <property type="term" value="P:pyrimidine nucleotide biosynthetic process"/>
    <property type="evidence" value="ECO:0007669"/>
    <property type="project" value="UniProtKB-KW"/>
</dbReference>
<reference evidence="3 4" key="1">
    <citation type="submission" date="2019-04" db="EMBL/GenBank/DDBJ databases">
        <title>Draft genome sequence of Robertkochia marina CC-AMO-30D.</title>
        <authorList>
            <person name="Hameed A."/>
            <person name="Lin S.-Y."/>
            <person name="Shahina M."/>
            <person name="Lai W.-A."/>
            <person name="Young C.-C."/>
        </authorList>
    </citation>
    <scope>NUCLEOTIDE SEQUENCE [LARGE SCALE GENOMIC DNA]</scope>
    <source>
        <strain evidence="3 4">CC-AMO-30D</strain>
    </source>
</reference>
<name>A0A4S3M1C4_9FLAO</name>
<sequence length="419" mass="45510">MNILLRSVKIIDPQGKHNQQVADIYIKNGIIENIDPEIGPEKGTQIIEIPGLHVSPGWFDSSVSFGEPGFEERETIAHGLFTAARSGFTAVAVNPNTHPVADSNADMAFIKARGNGAATEIFPIGALTAKGEGVDLAELFDMSRSGAIAFGDYRSPVANPNLLKIALQYVQNFDGMVISFPLEKSIAGKGVVNEEETALRLGLKGIPALSEELQIARDLYILEYTGGKLHIPTISTKRSVELISAARKKGLDVTCSVAIHNLFLNDSVLDGFDTRYKTMPPLRTEEDRKALLKGLTDGVIDMVTSDHDPRDIEGKKVEFDYADYGTIGLESAFGALNTLLPLDKTISLLTSGRGRFKMELPAIEKGAMANLSLFDPSPEYVFKKSHVISTSANSAFYDQKLKGKVYGIIRANHLEADLS</sequence>
<dbReference type="CDD" id="cd01317">
    <property type="entry name" value="DHOase_IIa"/>
    <property type="match status" value="1"/>
</dbReference>
<dbReference type="InterPro" id="IPR024403">
    <property type="entry name" value="DHOase_cat"/>
</dbReference>
<keyword evidence="4" id="KW-1185">Reference proteome</keyword>
<evidence type="ECO:0000259" key="2">
    <source>
        <dbReference type="Pfam" id="PF12890"/>
    </source>
</evidence>
<keyword evidence="1" id="KW-0665">Pyrimidine biosynthesis</keyword>
<comment type="caution">
    <text evidence="3">The sequence shown here is derived from an EMBL/GenBank/DDBJ whole genome shotgun (WGS) entry which is preliminary data.</text>
</comment>
<dbReference type="InterPro" id="IPR032466">
    <property type="entry name" value="Metal_Hydrolase"/>
</dbReference>
<dbReference type="Gene3D" id="3.20.20.140">
    <property type="entry name" value="Metal-dependent hydrolases"/>
    <property type="match status" value="1"/>
</dbReference>
<dbReference type="Proteomes" id="UP000305939">
    <property type="component" value="Unassembled WGS sequence"/>
</dbReference>
<protein>
    <submittedName>
        <fullName evidence="3">Dihydroorotase</fullName>
    </submittedName>
</protein>
<dbReference type="InterPro" id="IPR004722">
    <property type="entry name" value="DHOase"/>
</dbReference>
<dbReference type="GO" id="GO:0006145">
    <property type="term" value="P:purine nucleobase catabolic process"/>
    <property type="evidence" value="ECO:0007669"/>
    <property type="project" value="TreeGrafter"/>
</dbReference>
<dbReference type="EMBL" id="SSMC01000002">
    <property type="protein sequence ID" value="THD67837.1"/>
    <property type="molecule type" value="Genomic_DNA"/>
</dbReference>
<organism evidence="3 4">
    <name type="scientific">Robertkochia marina</name>
    <dbReference type="NCBI Taxonomy" id="1227945"/>
    <lineage>
        <taxon>Bacteria</taxon>
        <taxon>Pseudomonadati</taxon>
        <taxon>Bacteroidota</taxon>
        <taxon>Flavobacteriia</taxon>
        <taxon>Flavobacteriales</taxon>
        <taxon>Flavobacteriaceae</taxon>
        <taxon>Robertkochia</taxon>
    </lineage>
</organism>